<keyword evidence="12" id="KW-1185">Reference proteome</keyword>
<feature type="domain" description="Nanos-type" evidence="10">
    <location>
        <begin position="9"/>
        <end position="63"/>
    </location>
</feature>
<evidence type="ECO:0000259" key="10">
    <source>
        <dbReference type="PROSITE" id="PS51522"/>
    </source>
</evidence>
<evidence type="ECO:0000256" key="2">
    <source>
        <dbReference type="ARBA" id="ARBA00022490"/>
    </source>
</evidence>
<comment type="caution">
    <text evidence="11">The sequence shown here is derived from an EMBL/GenBank/DDBJ whole genome shotgun (WGS) entry which is preliminary data.</text>
</comment>
<dbReference type="InterPro" id="IPR024161">
    <property type="entry name" value="Znf_nanos-typ"/>
</dbReference>
<evidence type="ECO:0000313" key="12">
    <source>
        <dbReference type="Proteomes" id="UP000824782"/>
    </source>
</evidence>
<protein>
    <recommendedName>
        <fullName evidence="10">Nanos-type domain-containing protein</fullName>
    </recommendedName>
</protein>
<feature type="non-terminal residue" evidence="11">
    <location>
        <position position="1"/>
    </location>
</feature>
<sequence length="84" mass="9763">REGRSKSTMCHFCKQNGEPRHVYTGHNLKDEDGKVTCPILRMYTCSLCGATGYKSHTKKYCPLNKNKNNSFRKMERNSGHRMKH</sequence>
<keyword evidence="4 8" id="KW-0863">Zinc-finger</keyword>
<evidence type="ECO:0000256" key="9">
    <source>
        <dbReference type="SAM" id="MobiDB-lite"/>
    </source>
</evidence>
<dbReference type="GO" id="GO:0006417">
    <property type="term" value="P:regulation of translation"/>
    <property type="evidence" value="ECO:0007669"/>
    <property type="project" value="UniProtKB-UniRule"/>
</dbReference>
<comment type="similarity">
    <text evidence="8">Belongs to the nanos family.</text>
</comment>
<dbReference type="PROSITE" id="PS51522">
    <property type="entry name" value="ZF_NANOS"/>
    <property type="match status" value="1"/>
</dbReference>
<dbReference type="PANTHER" id="PTHR12887">
    <property type="entry name" value="NANOS PROTEIN"/>
    <property type="match status" value="1"/>
</dbReference>
<evidence type="ECO:0000256" key="1">
    <source>
        <dbReference type="ARBA" id="ARBA00004496"/>
    </source>
</evidence>
<dbReference type="InterPro" id="IPR038129">
    <property type="entry name" value="Nanos_sf"/>
</dbReference>
<keyword evidence="5" id="KW-0862">Zinc</keyword>
<evidence type="ECO:0000256" key="4">
    <source>
        <dbReference type="ARBA" id="ARBA00022771"/>
    </source>
</evidence>
<organism evidence="11 12">
    <name type="scientific">Engystomops pustulosus</name>
    <name type="common">Tungara frog</name>
    <name type="synonym">Physalaemus pustulosus</name>
    <dbReference type="NCBI Taxonomy" id="76066"/>
    <lineage>
        <taxon>Eukaryota</taxon>
        <taxon>Metazoa</taxon>
        <taxon>Chordata</taxon>
        <taxon>Craniata</taxon>
        <taxon>Vertebrata</taxon>
        <taxon>Euteleostomi</taxon>
        <taxon>Amphibia</taxon>
        <taxon>Batrachia</taxon>
        <taxon>Anura</taxon>
        <taxon>Neobatrachia</taxon>
        <taxon>Hyloidea</taxon>
        <taxon>Leptodactylidae</taxon>
        <taxon>Leiuperinae</taxon>
        <taxon>Engystomops</taxon>
    </lineage>
</organism>
<evidence type="ECO:0000256" key="5">
    <source>
        <dbReference type="ARBA" id="ARBA00022833"/>
    </source>
</evidence>
<keyword evidence="7 8" id="KW-0694">RNA-binding</keyword>
<keyword evidence="6 8" id="KW-0810">Translation regulation</keyword>
<name>A0AAV7A3J5_ENGPU</name>
<reference evidence="11" key="1">
    <citation type="thesis" date="2020" institute="ProQuest LLC" country="789 East Eisenhower Parkway, Ann Arbor, MI, USA">
        <title>Comparative Genomics and Chromosome Evolution.</title>
        <authorList>
            <person name="Mudd A.B."/>
        </authorList>
    </citation>
    <scope>NUCLEOTIDE SEQUENCE</scope>
    <source>
        <strain evidence="11">237g6f4</strain>
        <tissue evidence="11">Blood</tissue>
    </source>
</reference>
<keyword evidence="3" id="KW-0479">Metal-binding</keyword>
<proteinExistence type="inferred from homology"/>
<dbReference type="EMBL" id="WNYA01000010">
    <property type="protein sequence ID" value="KAG8553163.1"/>
    <property type="molecule type" value="Genomic_DNA"/>
</dbReference>
<dbReference type="GO" id="GO:0003723">
    <property type="term" value="F:RNA binding"/>
    <property type="evidence" value="ECO:0007669"/>
    <property type="project" value="UniProtKB-UniRule"/>
</dbReference>
<dbReference type="GO" id="GO:0008270">
    <property type="term" value="F:zinc ion binding"/>
    <property type="evidence" value="ECO:0007669"/>
    <property type="project" value="UniProtKB-KW"/>
</dbReference>
<dbReference type="GO" id="GO:0005737">
    <property type="term" value="C:cytoplasm"/>
    <property type="evidence" value="ECO:0007669"/>
    <property type="project" value="UniProtKB-SubCell"/>
</dbReference>
<keyword evidence="2" id="KW-0963">Cytoplasm</keyword>
<evidence type="ECO:0000256" key="6">
    <source>
        <dbReference type="ARBA" id="ARBA00022845"/>
    </source>
</evidence>
<gene>
    <name evidence="11" type="ORF">GDO81_003299</name>
</gene>
<dbReference type="Gene3D" id="4.10.60.30">
    <property type="entry name" value="Nanos, RNA-binding domain"/>
    <property type="match status" value="1"/>
</dbReference>
<accession>A0AAV7A3J5</accession>
<feature type="region of interest" description="Disordered" evidence="9">
    <location>
        <begin position="64"/>
        <end position="84"/>
    </location>
</feature>
<evidence type="ECO:0000256" key="3">
    <source>
        <dbReference type="ARBA" id="ARBA00022723"/>
    </source>
</evidence>
<dbReference type="InterPro" id="IPR008705">
    <property type="entry name" value="Nanos/Xcar2"/>
</dbReference>
<dbReference type="AlphaFoldDB" id="A0AAV7A3J5"/>
<evidence type="ECO:0000313" key="11">
    <source>
        <dbReference type="EMBL" id="KAG8553163.1"/>
    </source>
</evidence>
<comment type="subcellular location">
    <subcellularLocation>
        <location evidence="1">Cytoplasm</location>
    </subcellularLocation>
</comment>
<dbReference type="Pfam" id="PF05741">
    <property type="entry name" value="zf-nanos"/>
    <property type="match status" value="1"/>
</dbReference>
<dbReference type="Proteomes" id="UP000824782">
    <property type="component" value="Unassembled WGS sequence"/>
</dbReference>
<evidence type="ECO:0000256" key="8">
    <source>
        <dbReference type="PROSITE-ProRule" id="PRU00855"/>
    </source>
</evidence>
<evidence type="ECO:0000256" key="7">
    <source>
        <dbReference type="ARBA" id="ARBA00022884"/>
    </source>
</evidence>